<dbReference type="Gene3D" id="1.20.1180.10">
    <property type="entry name" value="Udp N-acetylglucosamine O-acyltransferase, C-terminal domain"/>
    <property type="match status" value="1"/>
</dbReference>
<dbReference type="PANTHER" id="PTHR43480:SF1">
    <property type="entry name" value="ACYL-[ACYL-CARRIER-PROTEIN]--UDP-N-ACETYLGLUCOSAMINE O-ACYLTRANSFERASE, MITOCHONDRIAL-RELATED"/>
    <property type="match status" value="1"/>
</dbReference>
<feature type="domain" description="UDP N-acetylglucosamine O-acyltransferase C-terminal" evidence="9">
    <location>
        <begin position="183"/>
        <end position="264"/>
    </location>
</feature>
<dbReference type="Pfam" id="PF00132">
    <property type="entry name" value="Hexapep"/>
    <property type="match status" value="2"/>
</dbReference>
<keyword evidence="2 8" id="KW-0444">Lipid biosynthesis</keyword>
<gene>
    <name evidence="8" type="primary">lpxA</name>
    <name evidence="10" type="ORF">A2161_13060</name>
</gene>
<protein>
    <recommendedName>
        <fullName evidence="8">Acyl-[acyl-carrier-protein]--UDP-N-acetylglucosamine O-acyltransferase</fullName>
        <shortName evidence="8">UDP-N-acetylglucosamine acyltransferase</shortName>
        <ecNumber evidence="8">2.3.1.129</ecNumber>
    </recommendedName>
</protein>
<dbReference type="InterPro" id="IPR010137">
    <property type="entry name" value="Lipid_A_LpxA"/>
</dbReference>
<evidence type="ECO:0000259" key="9">
    <source>
        <dbReference type="Pfam" id="PF13720"/>
    </source>
</evidence>
<dbReference type="NCBIfam" id="NF003657">
    <property type="entry name" value="PRK05289.1"/>
    <property type="match status" value="1"/>
</dbReference>
<evidence type="ECO:0000256" key="2">
    <source>
        <dbReference type="ARBA" id="ARBA00022516"/>
    </source>
</evidence>
<keyword evidence="5 8" id="KW-0677">Repeat</keyword>
<accession>A0A1F7RJC2</accession>
<dbReference type="SUPFAM" id="SSF51161">
    <property type="entry name" value="Trimeric LpxA-like enzymes"/>
    <property type="match status" value="1"/>
</dbReference>
<comment type="subcellular location">
    <subcellularLocation>
        <location evidence="8">Cytoplasm</location>
    </subcellularLocation>
</comment>
<keyword evidence="7 8" id="KW-0012">Acyltransferase</keyword>
<comment type="pathway">
    <text evidence="8">Glycolipid biosynthesis; lipid IV(A) biosynthesis; lipid IV(A) from (3R)-3-hydroxytetradecanoyl-[acyl-carrier-protein] and UDP-N-acetyl-alpha-D-glucosamine: step 1/6.</text>
</comment>
<dbReference type="InterPro" id="IPR037157">
    <property type="entry name" value="Acetyltransf_C_sf"/>
</dbReference>
<evidence type="ECO:0000256" key="1">
    <source>
        <dbReference type="ARBA" id="ARBA00022490"/>
    </source>
</evidence>
<evidence type="ECO:0000256" key="8">
    <source>
        <dbReference type="HAMAP-Rule" id="MF_00387"/>
    </source>
</evidence>
<dbReference type="EC" id="2.3.1.129" evidence="8"/>
<name>A0A1F7RJC2_9BACT</name>
<keyword evidence="1 8" id="KW-0963">Cytoplasm</keyword>
<dbReference type="PROSITE" id="PS00101">
    <property type="entry name" value="HEXAPEP_TRANSFERASES"/>
    <property type="match status" value="1"/>
</dbReference>
<dbReference type="GO" id="GO:0016020">
    <property type="term" value="C:membrane"/>
    <property type="evidence" value="ECO:0007669"/>
    <property type="project" value="GOC"/>
</dbReference>
<keyword evidence="6 8" id="KW-0443">Lipid metabolism</keyword>
<dbReference type="Gene3D" id="2.160.10.10">
    <property type="entry name" value="Hexapeptide repeat proteins"/>
    <property type="match status" value="1"/>
</dbReference>
<dbReference type="InterPro" id="IPR011004">
    <property type="entry name" value="Trimer_LpxA-like_sf"/>
</dbReference>
<evidence type="ECO:0000313" key="10">
    <source>
        <dbReference type="EMBL" id="OGL41686.1"/>
    </source>
</evidence>
<keyword evidence="4 8" id="KW-0808">Transferase</keyword>
<dbReference type="AlphaFoldDB" id="A0A1F7RJC2"/>
<evidence type="ECO:0000313" key="11">
    <source>
        <dbReference type="Proteomes" id="UP000179266"/>
    </source>
</evidence>
<comment type="catalytic activity">
    <reaction evidence="8">
        <text>a (3R)-hydroxyacyl-[ACP] + UDP-N-acetyl-alpha-D-glucosamine = a UDP-3-O-[(3R)-3-hydroxyacyl]-N-acetyl-alpha-D-glucosamine + holo-[ACP]</text>
        <dbReference type="Rhea" id="RHEA:67812"/>
        <dbReference type="Rhea" id="RHEA-COMP:9685"/>
        <dbReference type="Rhea" id="RHEA-COMP:9945"/>
        <dbReference type="ChEBI" id="CHEBI:57705"/>
        <dbReference type="ChEBI" id="CHEBI:64479"/>
        <dbReference type="ChEBI" id="CHEBI:78827"/>
        <dbReference type="ChEBI" id="CHEBI:173225"/>
        <dbReference type="EC" id="2.3.1.129"/>
    </reaction>
</comment>
<dbReference type="GO" id="GO:0009245">
    <property type="term" value="P:lipid A biosynthetic process"/>
    <property type="evidence" value="ECO:0007669"/>
    <property type="project" value="UniProtKB-UniRule"/>
</dbReference>
<proteinExistence type="inferred from homology"/>
<dbReference type="InterPro" id="IPR001451">
    <property type="entry name" value="Hexapep"/>
</dbReference>
<dbReference type="InterPro" id="IPR029098">
    <property type="entry name" value="Acetyltransf_C"/>
</dbReference>
<comment type="similarity">
    <text evidence="8">Belongs to the transferase hexapeptide repeat family. LpxA subfamily.</text>
</comment>
<evidence type="ECO:0000256" key="5">
    <source>
        <dbReference type="ARBA" id="ARBA00022737"/>
    </source>
</evidence>
<dbReference type="HAMAP" id="MF_00387">
    <property type="entry name" value="LpxA"/>
    <property type="match status" value="1"/>
</dbReference>
<dbReference type="InterPro" id="IPR018357">
    <property type="entry name" value="Hexapep_transf_CS"/>
</dbReference>
<dbReference type="GO" id="GO:0008780">
    <property type="term" value="F:acyl-[acyl-carrier-protein]-UDP-N-acetylglucosamine O-acyltransferase activity"/>
    <property type="evidence" value="ECO:0007669"/>
    <property type="project" value="UniProtKB-UniRule"/>
</dbReference>
<dbReference type="EMBL" id="MGDD01000342">
    <property type="protein sequence ID" value="OGL41686.1"/>
    <property type="molecule type" value="Genomic_DNA"/>
</dbReference>
<evidence type="ECO:0000256" key="6">
    <source>
        <dbReference type="ARBA" id="ARBA00023098"/>
    </source>
</evidence>
<dbReference type="Pfam" id="PF13720">
    <property type="entry name" value="Acetyltransf_11"/>
    <property type="match status" value="1"/>
</dbReference>
<dbReference type="UniPathway" id="UPA00359">
    <property type="reaction ID" value="UER00477"/>
</dbReference>
<organism evidence="10 11">
    <name type="scientific">Candidatus Schekmanbacteria bacterium RBG_13_48_7</name>
    <dbReference type="NCBI Taxonomy" id="1817878"/>
    <lineage>
        <taxon>Bacteria</taxon>
        <taxon>Candidatus Schekmaniibacteriota</taxon>
    </lineage>
</organism>
<evidence type="ECO:0000256" key="7">
    <source>
        <dbReference type="ARBA" id="ARBA00023315"/>
    </source>
</evidence>
<sequence length="268" mass="28669">MDDLVDSGTKIAPSAHVSNKAEIGNGSTIEHGAVIGEKVRIGPNVRIGAYTVIEGRTTIGNNCNISHHCCLGAPPQDLKYKGEDTELFIGDNNVIREFATIHLGTATGHGKTVVGNNCFLMAYIHIAHDCSVGSNVIMANAATLAGHIEVHDNAILGGLTAVHQFTRIGKLAIVGGCSAVSQDVLPFSKVAGNHAMTYGLNSIGLRRAGFSSESILILKKAFRLFFSSKLPRKEALDTIQKEFGHLQEIAYFLSFIKSSKRGVCKKVR</sequence>
<comment type="caution">
    <text evidence="10">The sequence shown here is derived from an EMBL/GenBank/DDBJ whole genome shotgun (WGS) entry which is preliminary data.</text>
</comment>
<dbReference type="CDD" id="cd03351">
    <property type="entry name" value="LbH_UDP-GlcNAc_AT"/>
    <property type="match status" value="1"/>
</dbReference>
<keyword evidence="3 8" id="KW-0441">Lipid A biosynthesis</keyword>
<dbReference type="GO" id="GO:0005737">
    <property type="term" value="C:cytoplasm"/>
    <property type="evidence" value="ECO:0007669"/>
    <property type="project" value="UniProtKB-SubCell"/>
</dbReference>
<dbReference type="Proteomes" id="UP000179266">
    <property type="component" value="Unassembled WGS sequence"/>
</dbReference>
<comment type="subunit">
    <text evidence="8">Homotrimer.</text>
</comment>
<dbReference type="PIRSF" id="PIRSF000456">
    <property type="entry name" value="UDP-GlcNAc_acltr"/>
    <property type="match status" value="1"/>
</dbReference>
<reference evidence="10 11" key="1">
    <citation type="journal article" date="2016" name="Nat. Commun.">
        <title>Thousands of microbial genomes shed light on interconnected biogeochemical processes in an aquifer system.</title>
        <authorList>
            <person name="Anantharaman K."/>
            <person name="Brown C.T."/>
            <person name="Hug L.A."/>
            <person name="Sharon I."/>
            <person name="Castelle C.J."/>
            <person name="Probst A.J."/>
            <person name="Thomas B.C."/>
            <person name="Singh A."/>
            <person name="Wilkins M.J."/>
            <person name="Karaoz U."/>
            <person name="Brodie E.L."/>
            <person name="Williams K.H."/>
            <person name="Hubbard S.S."/>
            <person name="Banfield J.F."/>
        </authorList>
    </citation>
    <scope>NUCLEOTIDE SEQUENCE [LARGE SCALE GENOMIC DNA]</scope>
</reference>
<comment type="function">
    <text evidence="8">Involved in the biosynthesis of lipid A, a phosphorylated glycolipid that anchors the lipopolysaccharide to the outer membrane of the cell.</text>
</comment>
<dbReference type="NCBIfam" id="TIGR01852">
    <property type="entry name" value="lipid_A_lpxA"/>
    <property type="match status" value="1"/>
</dbReference>
<evidence type="ECO:0000256" key="3">
    <source>
        <dbReference type="ARBA" id="ARBA00022556"/>
    </source>
</evidence>
<dbReference type="PANTHER" id="PTHR43480">
    <property type="entry name" value="ACYL-[ACYL-CARRIER-PROTEIN]--UDP-N-ACETYLGLUCOSAMINE O-ACYLTRANSFERASE"/>
    <property type="match status" value="1"/>
</dbReference>
<evidence type="ECO:0000256" key="4">
    <source>
        <dbReference type="ARBA" id="ARBA00022679"/>
    </source>
</evidence>